<comment type="catalytic activity">
    <reaction evidence="6">
        <text>L-histidine(out) + L-arginine(in) = L-histidine(in) + L-arginine(out)</text>
        <dbReference type="Rhea" id="RHEA:71063"/>
        <dbReference type="ChEBI" id="CHEBI:32682"/>
        <dbReference type="ChEBI" id="CHEBI:57595"/>
    </reaction>
</comment>
<keyword evidence="2 7" id="KW-0812">Transmembrane</keyword>
<dbReference type="InterPro" id="IPR006603">
    <property type="entry name" value="PQ-loop_rpt"/>
</dbReference>
<proteinExistence type="inferred from homology"/>
<dbReference type="PANTHER" id="PTHR16201:SF34">
    <property type="entry name" value="LYSOSOMAL AMINO ACID TRANSPORTER 1"/>
    <property type="match status" value="1"/>
</dbReference>
<dbReference type="VEuPathDB" id="FungiDB:DIURU_001810"/>
<comment type="caution">
    <text evidence="8">The sequence shown here is derived from an EMBL/GenBank/DDBJ whole genome shotgun (WGS) entry which is preliminary data.</text>
</comment>
<dbReference type="GO" id="GO:0000329">
    <property type="term" value="C:fungal-type vacuole membrane"/>
    <property type="evidence" value="ECO:0007669"/>
    <property type="project" value="TreeGrafter"/>
</dbReference>
<comment type="similarity">
    <text evidence="5">Belongs to the laat-1 family.</text>
</comment>
<evidence type="ECO:0000256" key="1">
    <source>
        <dbReference type="ARBA" id="ARBA00004141"/>
    </source>
</evidence>
<dbReference type="Gene3D" id="1.20.1280.290">
    <property type="match status" value="2"/>
</dbReference>
<dbReference type="AlphaFoldDB" id="A0A642UXG7"/>
<feature type="transmembrane region" description="Helical" evidence="7">
    <location>
        <begin position="67"/>
        <end position="87"/>
    </location>
</feature>
<feature type="transmembrane region" description="Helical" evidence="7">
    <location>
        <begin position="220"/>
        <end position="238"/>
    </location>
</feature>
<dbReference type="SMART" id="SM00679">
    <property type="entry name" value="CTNS"/>
    <property type="match status" value="2"/>
</dbReference>
<keyword evidence="9" id="KW-1185">Reference proteome</keyword>
<keyword evidence="4 7" id="KW-0472">Membrane</keyword>
<dbReference type="OMA" id="FYQHYVL"/>
<evidence type="ECO:0000256" key="7">
    <source>
        <dbReference type="SAM" id="Phobius"/>
    </source>
</evidence>
<reference evidence="8 9" key="1">
    <citation type="submission" date="2019-07" db="EMBL/GenBank/DDBJ databases">
        <title>Genome assembly of two rare yeast pathogens: Diutina rugosa and Trichomonascus ciferrii.</title>
        <authorList>
            <person name="Mixao V."/>
            <person name="Saus E."/>
            <person name="Hansen A."/>
            <person name="Lass-Flor C."/>
            <person name="Gabaldon T."/>
        </authorList>
    </citation>
    <scope>NUCLEOTIDE SEQUENCE [LARGE SCALE GENOMIC DNA]</scope>
    <source>
        <strain evidence="8 9">CBS 613</strain>
    </source>
</reference>
<evidence type="ECO:0000256" key="5">
    <source>
        <dbReference type="ARBA" id="ARBA00038039"/>
    </source>
</evidence>
<dbReference type="Proteomes" id="UP000449547">
    <property type="component" value="Unassembled WGS sequence"/>
</dbReference>
<feature type="transmembrane region" description="Helical" evidence="7">
    <location>
        <begin position="147"/>
        <end position="163"/>
    </location>
</feature>
<evidence type="ECO:0000256" key="2">
    <source>
        <dbReference type="ARBA" id="ARBA00022692"/>
    </source>
</evidence>
<dbReference type="Pfam" id="PF04193">
    <property type="entry name" value="PQ-loop"/>
    <property type="match status" value="2"/>
</dbReference>
<dbReference type="RefSeq" id="XP_034013344.1">
    <property type="nucleotide sequence ID" value="XM_034154395.1"/>
</dbReference>
<dbReference type="PANTHER" id="PTHR16201">
    <property type="entry name" value="SEVEN TRANSMEMBRANE PROTEIN 1-RELATED"/>
    <property type="match status" value="1"/>
</dbReference>
<evidence type="ECO:0000256" key="3">
    <source>
        <dbReference type="ARBA" id="ARBA00022989"/>
    </source>
</evidence>
<dbReference type="OrthoDB" id="8048523at2759"/>
<dbReference type="EMBL" id="SWFT01000053">
    <property type="protein sequence ID" value="KAA8904734.1"/>
    <property type="molecule type" value="Genomic_DNA"/>
</dbReference>
<protein>
    <submittedName>
        <fullName evidence="8">Uncharacterized protein</fullName>
    </submittedName>
</protein>
<organism evidence="8 9">
    <name type="scientific">Diutina rugosa</name>
    <name type="common">Yeast</name>
    <name type="synonym">Candida rugosa</name>
    <dbReference type="NCBI Taxonomy" id="5481"/>
    <lineage>
        <taxon>Eukaryota</taxon>
        <taxon>Fungi</taxon>
        <taxon>Dikarya</taxon>
        <taxon>Ascomycota</taxon>
        <taxon>Saccharomycotina</taxon>
        <taxon>Pichiomycetes</taxon>
        <taxon>Debaryomycetaceae</taxon>
        <taxon>Diutina</taxon>
    </lineage>
</organism>
<feature type="transmembrane region" description="Helical" evidence="7">
    <location>
        <begin position="183"/>
        <end position="200"/>
    </location>
</feature>
<gene>
    <name evidence="8" type="ORF">DIURU_001810</name>
</gene>
<keyword evidence="3 7" id="KW-1133">Transmembrane helix</keyword>
<evidence type="ECO:0000313" key="8">
    <source>
        <dbReference type="EMBL" id="KAA8904734.1"/>
    </source>
</evidence>
<name>A0A642UXG7_DIURU</name>
<dbReference type="GO" id="GO:0015174">
    <property type="term" value="F:basic amino acid transmembrane transporter activity"/>
    <property type="evidence" value="ECO:0007669"/>
    <property type="project" value="TreeGrafter"/>
</dbReference>
<feature type="transmembrane region" description="Helical" evidence="7">
    <location>
        <begin position="38"/>
        <end position="60"/>
    </location>
</feature>
<evidence type="ECO:0000256" key="4">
    <source>
        <dbReference type="ARBA" id="ARBA00023136"/>
    </source>
</evidence>
<dbReference type="FunFam" id="1.20.1280.290:FF:000009">
    <property type="entry name" value="PQ loop repeat family protein"/>
    <property type="match status" value="1"/>
</dbReference>
<comment type="subcellular location">
    <subcellularLocation>
        <location evidence="1">Membrane</location>
        <topology evidence="1">Multi-pass membrane protein</topology>
    </subcellularLocation>
</comment>
<dbReference type="InterPro" id="IPR051415">
    <property type="entry name" value="LAAT-1"/>
</dbReference>
<dbReference type="GO" id="GO:0034488">
    <property type="term" value="P:basic amino acid transmembrane export from vacuole"/>
    <property type="evidence" value="ECO:0007669"/>
    <property type="project" value="TreeGrafter"/>
</dbReference>
<evidence type="ECO:0000313" key="9">
    <source>
        <dbReference type="Proteomes" id="UP000449547"/>
    </source>
</evidence>
<dbReference type="GeneID" id="54780463"/>
<sequence>MSCSNGLSQVASTLSTAAWVCAQLPQIYNNYRRQSTSGLSAGFLALWFLGDVLSLTSCVFNSATLRFQLWLAAYFVANDICLAWQYWYYGNRPGPGVYAVARSPRNSSSSTDTSRSAVVASVVASAARVGAMPLANANSPVDSHSDTIGVTLAWMCTVVYMSSRAPQLYHNWRRKSVEGLSPVLFTAALLGNVFYTVSILTDCQFRQPGPRRWQFFVKELPYILGSSGTVVFDAGYFYQRWIYRKVDDTVIMDDL</sequence>
<evidence type="ECO:0000256" key="6">
    <source>
        <dbReference type="ARBA" id="ARBA00050768"/>
    </source>
</evidence>
<accession>A0A642UXG7</accession>